<protein>
    <submittedName>
        <fullName evidence="2">Insulin growth factor-like family member 4</fullName>
    </submittedName>
</protein>
<proteinExistence type="predicted"/>
<sequence length="90" mass="9906">MVPGVTAAISIFALLGSDSEGTTGENRCGDQIYNPLEQCCDNDTILPLCGTWPCGLHSVFWPRFQHCCLELGISQNQTVVRLKVQDMKPH</sequence>
<accession>A0AC58L8J0</accession>
<name>A0AC58L8J0_CASCN</name>
<reference evidence="2" key="1">
    <citation type="submission" date="2025-08" db="UniProtKB">
        <authorList>
            <consortium name="RefSeq"/>
        </authorList>
    </citation>
    <scope>IDENTIFICATION</scope>
</reference>
<gene>
    <name evidence="2" type="primary">LOC109691151</name>
</gene>
<dbReference type="RefSeq" id="XP_073913450.1">
    <property type="nucleotide sequence ID" value="XM_074057349.1"/>
</dbReference>
<organism evidence="1 2">
    <name type="scientific">Castor canadensis</name>
    <name type="common">American beaver</name>
    <dbReference type="NCBI Taxonomy" id="51338"/>
    <lineage>
        <taxon>Eukaryota</taxon>
        <taxon>Metazoa</taxon>
        <taxon>Chordata</taxon>
        <taxon>Craniata</taxon>
        <taxon>Vertebrata</taxon>
        <taxon>Euteleostomi</taxon>
        <taxon>Mammalia</taxon>
        <taxon>Eutheria</taxon>
        <taxon>Euarchontoglires</taxon>
        <taxon>Glires</taxon>
        <taxon>Rodentia</taxon>
        <taxon>Castorimorpha</taxon>
        <taxon>Castoridae</taxon>
        <taxon>Castor</taxon>
    </lineage>
</organism>
<keyword evidence="1" id="KW-1185">Reference proteome</keyword>
<evidence type="ECO:0000313" key="1">
    <source>
        <dbReference type="Proteomes" id="UP001732720"/>
    </source>
</evidence>
<evidence type="ECO:0000313" key="2">
    <source>
        <dbReference type="RefSeq" id="XP_073913450.1"/>
    </source>
</evidence>
<dbReference type="Proteomes" id="UP001732720">
    <property type="component" value="Chromosome 16"/>
</dbReference>